<name>A0ACC1U086_9AGAR</name>
<accession>A0ACC1U086</accession>
<evidence type="ECO:0000313" key="2">
    <source>
        <dbReference type="Proteomes" id="UP001163835"/>
    </source>
</evidence>
<evidence type="ECO:0000313" key="1">
    <source>
        <dbReference type="EMBL" id="KAJ3810429.1"/>
    </source>
</evidence>
<protein>
    <submittedName>
        <fullName evidence="1">Uncharacterized protein</fullName>
    </submittedName>
</protein>
<dbReference type="EMBL" id="MU795102">
    <property type="protein sequence ID" value="KAJ3810429.1"/>
    <property type="molecule type" value="Genomic_DNA"/>
</dbReference>
<sequence>MSTVPLADRTIFLPSQFNLAWKLVLVQKTLTPQSLLNSYSQERVPVINKTIELFRKEFVRKADQKKEFVREYELHQLGINHRGTPVVSDEKYTDKDEANDPYRSGNDGTVRAGDRAPDAPYLAQLGHSALVFPSCIGRDFVDEVSGILRGYPSNLLKSILILPRTSSDSSFTLSDTTLVDIEGHVHSGYDVAHDPPAVSIVRPDGYVGASVTSGRLGMRIYFLIIFSVL</sequence>
<comment type="caution">
    <text evidence="1">The sequence shown here is derived from an EMBL/GenBank/DDBJ whole genome shotgun (WGS) entry which is preliminary data.</text>
</comment>
<reference evidence="1" key="1">
    <citation type="submission" date="2022-09" db="EMBL/GenBank/DDBJ databases">
        <title>A Global Phylogenomic Analysis of the Shiitake Genus Lentinula.</title>
        <authorList>
            <consortium name="DOE Joint Genome Institute"/>
            <person name="Sierra-Patev S."/>
            <person name="Min B."/>
            <person name="Naranjo-Ortiz M."/>
            <person name="Looney B."/>
            <person name="Konkel Z."/>
            <person name="Slot J.C."/>
            <person name="Sakamoto Y."/>
            <person name="Steenwyk J.L."/>
            <person name="Rokas A."/>
            <person name="Carro J."/>
            <person name="Camarero S."/>
            <person name="Ferreira P."/>
            <person name="Molpeceres G."/>
            <person name="Ruiz-Duenas F.J."/>
            <person name="Serrano A."/>
            <person name="Henrissat B."/>
            <person name="Drula E."/>
            <person name="Hughes K.W."/>
            <person name="Mata J.L."/>
            <person name="Ishikawa N.K."/>
            <person name="Vargas-Isla R."/>
            <person name="Ushijima S."/>
            <person name="Smith C.A."/>
            <person name="Ahrendt S."/>
            <person name="Andreopoulos W."/>
            <person name="He G."/>
            <person name="Labutti K."/>
            <person name="Lipzen A."/>
            <person name="Ng V."/>
            <person name="Riley R."/>
            <person name="Sandor L."/>
            <person name="Barry K."/>
            <person name="Martinez A.T."/>
            <person name="Xiao Y."/>
            <person name="Gibbons J.G."/>
            <person name="Terashima K."/>
            <person name="Grigoriev I.V."/>
            <person name="Hibbett D.S."/>
        </authorList>
    </citation>
    <scope>NUCLEOTIDE SEQUENCE</scope>
    <source>
        <strain evidence="1">TMI1499</strain>
    </source>
</reference>
<keyword evidence="2" id="KW-1185">Reference proteome</keyword>
<proteinExistence type="predicted"/>
<organism evidence="1 2">
    <name type="scientific">Lentinula aff. lateritia</name>
    <dbReference type="NCBI Taxonomy" id="2804960"/>
    <lineage>
        <taxon>Eukaryota</taxon>
        <taxon>Fungi</taxon>
        <taxon>Dikarya</taxon>
        <taxon>Basidiomycota</taxon>
        <taxon>Agaricomycotina</taxon>
        <taxon>Agaricomycetes</taxon>
        <taxon>Agaricomycetidae</taxon>
        <taxon>Agaricales</taxon>
        <taxon>Marasmiineae</taxon>
        <taxon>Omphalotaceae</taxon>
        <taxon>Lentinula</taxon>
    </lineage>
</organism>
<gene>
    <name evidence="1" type="ORF">F5876DRAFT_65623</name>
</gene>
<dbReference type="Proteomes" id="UP001163835">
    <property type="component" value="Unassembled WGS sequence"/>
</dbReference>